<dbReference type="EMBL" id="CP011390">
    <property type="protein sequence ID" value="ANE49957.1"/>
    <property type="molecule type" value="Genomic_DNA"/>
</dbReference>
<dbReference type="GO" id="GO:0008168">
    <property type="term" value="F:methyltransferase activity"/>
    <property type="evidence" value="ECO:0007669"/>
    <property type="project" value="UniProtKB-KW"/>
</dbReference>
<dbReference type="GO" id="GO:0009307">
    <property type="term" value="P:DNA restriction-modification system"/>
    <property type="evidence" value="ECO:0007669"/>
    <property type="project" value="UniProtKB-KW"/>
</dbReference>
<keyword evidence="2" id="KW-0489">Methyltransferase</keyword>
<dbReference type="AlphaFoldDB" id="A0A172TT72"/>
<dbReference type="GO" id="GO:0005524">
    <property type="term" value="F:ATP binding"/>
    <property type="evidence" value="ECO:0007669"/>
    <property type="project" value="UniProtKB-KW"/>
</dbReference>
<dbReference type="GO" id="GO:0003677">
    <property type="term" value="F:DNA binding"/>
    <property type="evidence" value="ECO:0007669"/>
    <property type="project" value="UniProtKB-KW"/>
</dbReference>
<keyword evidence="2" id="KW-0808">Transferase</keyword>
<dbReference type="PATRIC" id="fig|1492898.3.peg.1102"/>
<keyword evidence="2" id="KW-0540">Nuclease</keyword>
<evidence type="ECO:0000259" key="1">
    <source>
        <dbReference type="Pfam" id="PF04313"/>
    </source>
</evidence>
<dbReference type="Pfam" id="PF04313">
    <property type="entry name" value="HSDR_N"/>
    <property type="match status" value="1"/>
</dbReference>
<gene>
    <name evidence="2" type="ORF">SY85_05040</name>
</gene>
<keyword evidence="3" id="KW-1185">Reference proteome</keyword>
<name>A0A172TT72_9BACT</name>
<evidence type="ECO:0000313" key="2">
    <source>
        <dbReference type="EMBL" id="ANE49957.1"/>
    </source>
</evidence>
<dbReference type="RefSeq" id="WP_066402104.1">
    <property type="nucleotide sequence ID" value="NZ_CP011390.1"/>
</dbReference>
<accession>A0A172TT72</accession>
<evidence type="ECO:0000313" key="3">
    <source>
        <dbReference type="Proteomes" id="UP000077177"/>
    </source>
</evidence>
<protein>
    <submittedName>
        <fullName evidence="2">Restriction endonuclease or methylase</fullName>
    </submittedName>
</protein>
<dbReference type="Proteomes" id="UP000077177">
    <property type="component" value="Chromosome"/>
</dbReference>
<reference evidence="3" key="1">
    <citation type="submission" date="2015-01" db="EMBL/GenBank/DDBJ databases">
        <title>Flavisolibacter sp./LCS9/ whole genome sequencing.</title>
        <authorList>
            <person name="Kim M.K."/>
            <person name="Srinivasan S."/>
            <person name="Lee J.-J."/>
        </authorList>
    </citation>
    <scope>NUCLEOTIDE SEQUENCE [LARGE SCALE GENOMIC DNA]</scope>
    <source>
        <strain evidence="3">LCS9</strain>
    </source>
</reference>
<reference evidence="2 3" key="2">
    <citation type="journal article" date="2016" name="Int. J. Syst. Evol. Microbiol.">
        <title>Flavisolibacter tropicus sp. nov., isolated from tropical soil.</title>
        <authorList>
            <person name="Lee J.J."/>
            <person name="Kang M.S."/>
            <person name="Kim G.S."/>
            <person name="Lee C.S."/>
            <person name="Lim S."/>
            <person name="Lee J."/>
            <person name="Roh S.H."/>
            <person name="Kang H."/>
            <person name="Ha J.M."/>
            <person name="Bae S."/>
            <person name="Jung H.Y."/>
            <person name="Kim M.K."/>
        </authorList>
    </citation>
    <scope>NUCLEOTIDE SEQUENCE [LARGE SCALE GENOMIC DNA]</scope>
    <source>
        <strain evidence="2 3">LCS9</strain>
    </source>
</reference>
<dbReference type="InterPro" id="IPR007409">
    <property type="entry name" value="Restrct_endonuc_type1_HsdR_N"/>
</dbReference>
<dbReference type="InterPro" id="IPR017035">
    <property type="entry name" value="UCP035009_HsdR_All3000-type"/>
</dbReference>
<keyword evidence="2" id="KW-0378">Hydrolase</keyword>
<dbReference type="STRING" id="1492898.SY85_05040"/>
<dbReference type="GO" id="GO:0009035">
    <property type="term" value="F:type I site-specific deoxyribonuclease activity"/>
    <property type="evidence" value="ECO:0007669"/>
    <property type="project" value="UniProtKB-EC"/>
</dbReference>
<feature type="domain" description="Restriction endonuclease type I HsdR N-terminal" evidence="1">
    <location>
        <begin position="61"/>
        <end position="125"/>
    </location>
</feature>
<keyword evidence="2" id="KW-0255">Endonuclease</keyword>
<dbReference type="KEGG" id="fla:SY85_05040"/>
<dbReference type="PIRSF" id="PIRSF035009">
    <property type="entry name" value="UCP035009_HSDR_N"/>
    <property type="match status" value="1"/>
</dbReference>
<sequence>MDFKDQVKQLADRVAKMKDKIQTEEATKNAFIMPFIQCLGYDVFDPLEVVPEFVADIGIKKGEKVDYAILKDEKPIILIECKHWSADLNPHNSQLFRYFHTSSAKFGILTNGIVYRFYTDLVEANKMDEKPFFEFRIDDIKDVQVEKLKEFHKSYFNLESIINTASELKFMSELRAKIVHEISEPSDDFTRYFAKSVYPTVVTAKVLEQFRGLVKRSFHQYINDAINERLKSALATDQQRQQEIEKEEITATATTATEENKIQTTAEELEAFYIVRAILCSKFNVSRITQRDQQTYFGVLLDDNNRKPICRLHFNGKKKHVTFFDTGKEEKVEIQDNNQLYEYASRLIKGAEQYDKVVLKAPIDELG</sequence>
<dbReference type="OrthoDB" id="9148007at2"/>
<dbReference type="GO" id="GO:0032259">
    <property type="term" value="P:methylation"/>
    <property type="evidence" value="ECO:0007669"/>
    <property type="project" value="UniProtKB-KW"/>
</dbReference>
<proteinExistence type="predicted"/>
<organism evidence="2 3">
    <name type="scientific">Flavisolibacter tropicus</name>
    <dbReference type="NCBI Taxonomy" id="1492898"/>
    <lineage>
        <taxon>Bacteria</taxon>
        <taxon>Pseudomonadati</taxon>
        <taxon>Bacteroidota</taxon>
        <taxon>Chitinophagia</taxon>
        <taxon>Chitinophagales</taxon>
        <taxon>Chitinophagaceae</taxon>
        <taxon>Flavisolibacter</taxon>
    </lineage>
</organism>